<keyword evidence="6" id="KW-1185">Reference proteome</keyword>
<organism evidence="5 6">
    <name type="scientific">Mycena pura</name>
    <dbReference type="NCBI Taxonomy" id="153505"/>
    <lineage>
        <taxon>Eukaryota</taxon>
        <taxon>Fungi</taxon>
        <taxon>Dikarya</taxon>
        <taxon>Basidiomycota</taxon>
        <taxon>Agaricomycotina</taxon>
        <taxon>Agaricomycetes</taxon>
        <taxon>Agaricomycetidae</taxon>
        <taxon>Agaricales</taxon>
        <taxon>Marasmiineae</taxon>
        <taxon>Mycenaceae</taxon>
        <taxon>Mycena</taxon>
    </lineage>
</organism>
<keyword evidence="2 3" id="KW-0378">Hydrolase</keyword>
<proteinExistence type="inferred from homology"/>
<dbReference type="PROSITE" id="PS00122">
    <property type="entry name" value="CARBOXYLESTERASE_B_1"/>
    <property type="match status" value="1"/>
</dbReference>
<protein>
    <recommendedName>
        <fullName evidence="3">Carboxylic ester hydrolase</fullName>
        <ecNumber evidence="3">3.1.1.-</ecNumber>
    </recommendedName>
</protein>
<dbReference type="SUPFAM" id="SSF53474">
    <property type="entry name" value="alpha/beta-Hydrolases"/>
    <property type="match status" value="1"/>
</dbReference>
<dbReference type="InterPro" id="IPR029058">
    <property type="entry name" value="AB_hydrolase_fold"/>
</dbReference>
<dbReference type="Proteomes" id="UP001219525">
    <property type="component" value="Unassembled WGS sequence"/>
</dbReference>
<dbReference type="Pfam" id="PF00135">
    <property type="entry name" value="COesterase"/>
    <property type="match status" value="1"/>
</dbReference>
<dbReference type="PANTHER" id="PTHR11559">
    <property type="entry name" value="CARBOXYLESTERASE"/>
    <property type="match status" value="1"/>
</dbReference>
<dbReference type="EC" id="3.1.1.-" evidence="3"/>
<dbReference type="InterPro" id="IPR019826">
    <property type="entry name" value="Carboxylesterase_B_AS"/>
</dbReference>
<dbReference type="GO" id="GO:0016787">
    <property type="term" value="F:hydrolase activity"/>
    <property type="evidence" value="ECO:0007669"/>
    <property type="project" value="UniProtKB-KW"/>
</dbReference>
<comment type="caution">
    <text evidence="5">The sequence shown here is derived from an EMBL/GenBank/DDBJ whole genome shotgun (WGS) entry which is preliminary data.</text>
</comment>
<dbReference type="Gene3D" id="3.40.50.1820">
    <property type="entry name" value="alpha/beta hydrolase"/>
    <property type="match status" value="1"/>
</dbReference>
<dbReference type="InterPro" id="IPR002018">
    <property type="entry name" value="CarbesteraseB"/>
</dbReference>
<dbReference type="InterPro" id="IPR050309">
    <property type="entry name" value="Type-B_Carboxylest/Lipase"/>
</dbReference>
<name>A0AAD6VAW5_9AGAR</name>
<evidence type="ECO:0000256" key="3">
    <source>
        <dbReference type="RuleBase" id="RU361235"/>
    </source>
</evidence>
<feature type="domain" description="Carboxylesterase type B" evidence="4">
    <location>
        <begin position="22"/>
        <end position="521"/>
    </location>
</feature>
<evidence type="ECO:0000313" key="5">
    <source>
        <dbReference type="EMBL" id="KAJ7204681.1"/>
    </source>
</evidence>
<accession>A0AAD6VAW5</accession>
<evidence type="ECO:0000313" key="6">
    <source>
        <dbReference type="Proteomes" id="UP001219525"/>
    </source>
</evidence>
<feature type="chain" id="PRO_5041774176" description="Carboxylic ester hydrolase" evidence="3">
    <location>
        <begin position="19"/>
        <end position="545"/>
    </location>
</feature>
<dbReference type="EMBL" id="JARJCW010000046">
    <property type="protein sequence ID" value="KAJ7204681.1"/>
    <property type="molecule type" value="Genomic_DNA"/>
</dbReference>
<reference evidence="5" key="1">
    <citation type="submission" date="2023-03" db="EMBL/GenBank/DDBJ databases">
        <title>Massive genome expansion in bonnet fungi (Mycena s.s.) driven by repeated elements and novel gene families across ecological guilds.</title>
        <authorList>
            <consortium name="Lawrence Berkeley National Laboratory"/>
            <person name="Harder C.B."/>
            <person name="Miyauchi S."/>
            <person name="Viragh M."/>
            <person name="Kuo A."/>
            <person name="Thoen E."/>
            <person name="Andreopoulos B."/>
            <person name="Lu D."/>
            <person name="Skrede I."/>
            <person name="Drula E."/>
            <person name="Henrissat B."/>
            <person name="Morin E."/>
            <person name="Kohler A."/>
            <person name="Barry K."/>
            <person name="LaButti K."/>
            <person name="Morin E."/>
            <person name="Salamov A."/>
            <person name="Lipzen A."/>
            <person name="Mereny Z."/>
            <person name="Hegedus B."/>
            <person name="Baldrian P."/>
            <person name="Stursova M."/>
            <person name="Weitz H."/>
            <person name="Taylor A."/>
            <person name="Grigoriev I.V."/>
            <person name="Nagy L.G."/>
            <person name="Martin F."/>
            <person name="Kauserud H."/>
        </authorList>
    </citation>
    <scope>NUCLEOTIDE SEQUENCE</scope>
    <source>
        <strain evidence="5">9144</strain>
    </source>
</reference>
<feature type="signal peptide" evidence="3">
    <location>
        <begin position="1"/>
        <end position="18"/>
    </location>
</feature>
<dbReference type="AlphaFoldDB" id="A0AAD6VAW5"/>
<keyword evidence="3" id="KW-0732">Signal</keyword>
<comment type="similarity">
    <text evidence="1 3">Belongs to the type-B carboxylesterase/lipase family.</text>
</comment>
<evidence type="ECO:0000256" key="2">
    <source>
        <dbReference type="ARBA" id="ARBA00022801"/>
    </source>
</evidence>
<sequence>MTMRACAWLPFLFYCVVASGAPQVVVDQTIVSGTSSPSVDGLELFLGLPYASPPIGALRYRPASLLDVSGATFNASQFGAACLQLNAVTAISEDCLTLNVYRAASSDHGRKLPVLVWIYGGDFVSGSSSVYDGSHIVGRASKRGTPIILVSINYRLGPLGFPIGADAAKHNVLNLGLKDQLVALEWVNKYIAYFGGDPAKVTLWGESAGAHSVDIHLYGTTLKKYARAEIIQSTYWDPQYGPEHNLADWTSFISTTGCGNAANEISCIRGQNVTTDVLLAGWAAAANDLAFNPVIDGLGGLLPDLPSRLVPQSRIPVIVGSCRDEGTLFTPQNVNSTEPIRERVISHSTPSPSGPEALANAADRLLELYPDIAALGAPFGTGNETFGLDPQYKRWAALWGDFSLEAHTRELRHLVSSLGDMPLYGYQFADADVQFPFIGQAPGSLGVNHATDLPYVFGSGATQVGDLSTPSAETLSTQMMDYWISFVVTTNPNDGKGIKRPHWVGYTAANRVVMQLNGTTSKIIPDTWREERIGFISKHAVLWHR</sequence>
<evidence type="ECO:0000259" key="4">
    <source>
        <dbReference type="Pfam" id="PF00135"/>
    </source>
</evidence>
<gene>
    <name evidence="5" type="ORF">GGX14DRAFT_522893</name>
</gene>
<evidence type="ECO:0000256" key="1">
    <source>
        <dbReference type="ARBA" id="ARBA00005964"/>
    </source>
</evidence>